<protein>
    <submittedName>
        <fullName evidence="1">Uncharacterized protein</fullName>
    </submittedName>
</protein>
<dbReference type="Proteomes" id="UP001154282">
    <property type="component" value="Unassembled WGS sequence"/>
</dbReference>
<dbReference type="EMBL" id="CAMGYJ010000008">
    <property type="protein sequence ID" value="CAI0459431.1"/>
    <property type="molecule type" value="Genomic_DNA"/>
</dbReference>
<accession>A0AAV0NM42</accession>
<evidence type="ECO:0000313" key="2">
    <source>
        <dbReference type="Proteomes" id="UP001154282"/>
    </source>
</evidence>
<reference evidence="1" key="1">
    <citation type="submission" date="2022-08" db="EMBL/GenBank/DDBJ databases">
        <authorList>
            <person name="Gutierrez-Valencia J."/>
        </authorList>
    </citation>
    <scope>NUCLEOTIDE SEQUENCE</scope>
</reference>
<organism evidence="1 2">
    <name type="scientific">Linum tenue</name>
    <dbReference type="NCBI Taxonomy" id="586396"/>
    <lineage>
        <taxon>Eukaryota</taxon>
        <taxon>Viridiplantae</taxon>
        <taxon>Streptophyta</taxon>
        <taxon>Embryophyta</taxon>
        <taxon>Tracheophyta</taxon>
        <taxon>Spermatophyta</taxon>
        <taxon>Magnoliopsida</taxon>
        <taxon>eudicotyledons</taxon>
        <taxon>Gunneridae</taxon>
        <taxon>Pentapetalae</taxon>
        <taxon>rosids</taxon>
        <taxon>fabids</taxon>
        <taxon>Malpighiales</taxon>
        <taxon>Linaceae</taxon>
        <taxon>Linum</taxon>
    </lineage>
</organism>
<name>A0AAV0NM42_9ROSI</name>
<comment type="caution">
    <text evidence="1">The sequence shown here is derived from an EMBL/GenBank/DDBJ whole genome shotgun (WGS) entry which is preliminary data.</text>
</comment>
<evidence type="ECO:0000313" key="1">
    <source>
        <dbReference type="EMBL" id="CAI0459431.1"/>
    </source>
</evidence>
<proteinExistence type="predicted"/>
<gene>
    <name evidence="1" type="ORF">LITE_LOCUS33999</name>
</gene>
<sequence>MQQQGATLKCWPTVRSQRK</sequence>
<dbReference type="AlphaFoldDB" id="A0AAV0NM42"/>
<keyword evidence="2" id="KW-1185">Reference proteome</keyword>